<dbReference type="KEGG" id="nli:G3M70_02560"/>
<accession>A0A7T0BTP3</accession>
<feature type="compositionally biased region" description="Polar residues" evidence="1">
    <location>
        <begin position="206"/>
        <end position="219"/>
    </location>
</feature>
<sequence>MAETGDLSVQNQNINIPGLENARQVREEDVQNEEIENDRAEEARQAEIRQEDIVSVNENGPGAIEQQEIRVEGETLNVPSQDIQDNLGQNIDDRFEFSQSVADLTNAVSPVNDRAAVGQNGPENVNEAFEQAAPDPDSENVGGSGAQIEAAAEASVQQQAGAQGSLEVLEPAASQPVDEVDTGPANNPVQGGSAEGLTESDAGLAATNTGRPNANNEILRQSVEEDAEQRADQESQENSQREPESEVTNRGQNVDRLV</sequence>
<proteinExistence type="predicted"/>
<evidence type="ECO:0000313" key="2">
    <source>
        <dbReference type="EMBL" id="QPJ60827.1"/>
    </source>
</evidence>
<reference evidence="2 3" key="1">
    <citation type="submission" date="2020-02" db="EMBL/GenBank/DDBJ databases">
        <title>Genomic and physiological characterization of two novel Nitrospinaceae genera.</title>
        <authorList>
            <person name="Mueller A.J."/>
            <person name="Jung M.-Y."/>
            <person name="Strachan C.R."/>
            <person name="Herbold C.W."/>
            <person name="Kirkegaard R.H."/>
            <person name="Daims H."/>
        </authorList>
    </citation>
    <scope>NUCLEOTIDE SEQUENCE [LARGE SCALE GENOMIC DNA]</scope>
    <source>
        <strain evidence="2">EB</strain>
    </source>
</reference>
<dbReference type="Proteomes" id="UP000594688">
    <property type="component" value="Chromosome"/>
</dbReference>
<feature type="compositionally biased region" description="Basic and acidic residues" evidence="1">
    <location>
        <begin position="228"/>
        <end position="244"/>
    </location>
</feature>
<dbReference type="AlphaFoldDB" id="A0A7T0BTP3"/>
<evidence type="ECO:0000313" key="3">
    <source>
        <dbReference type="Proteomes" id="UP000594688"/>
    </source>
</evidence>
<gene>
    <name evidence="2" type="ORF">G3M70_02560</name>
</gene>
<evidence type="ECO:0000256" key="1">
    <source>
        <dbReference type="SAM" id="MobiDB-lite"/>
    </source>
</evidence>
<protein>
    <submittedName>
        <fullName evidence="2">Uncharacterized protein</fullName>
    </submittedName>
</protein>
<feature type="compositionally biased region" description="Low complexity" evidence="1">
    <location>
        <begin position="146"/>
        <end position="165"/>
    </location>
</feature>
<feature type="region of interest" description="Disordered" evidence="1">
    <location>
        <begin position="1"/>
        <end position="48"/>
    </location>
</feature>
<organism evidence="2 3">
    <name type="scientific">Candidatus Nitronauta litoralis</name>
    <dbReference type="NCBI Taxonomy" id="2705533"/>
    <lineage>
        <taxon>Bacteria</taxon>
        <taxon>Pseudomonadati</taxon>
        <taxon>Nitrospinota/Tectimicrobiota group</taxon>
        <taxon>Nitrospinota</taxon>
        <taxon>Nitrospinia</taxon>
        <taxon>Nitrospinales</taxon>
        <taxon>Nitrospinaceae</taxon>
        <taxon>Candidatus Nitronauta</taxon>
    </lineage>
</organism>
<dbReference type="EMBL" id="CP048685">
    <property type="protein sequence ID" value="QPJ60827.1"/>
    <property type="molecule type" value="Genomic_DNA"/>
</dbReference>
<name>A0A7T0BTP3_9BACT</name>
<feature type="compositionally biased region" description="Basic and acidic residues" evidence="1">
    <location>
        <begin position="37"/>
        <end position="48"/>
    </location>
</feature>
<feature type="region of interest" description="Disordered" evidence="1">
    <location>
        <begin position="113"/>
        <end position="258"/>
    </location>
</feature>